<evidence type="ECO:0000313" key="3">
    <source>
        <dbReference type="EMBL" id="MQS10178.1"/>
    </source>
</evidence>
<dbReference type="EMBL" id="VJYJ02001293">
    <property type="protein sequence ID" value="MQS10178.1"/>
    <property type="molecule type" value="Genomic_DNA"/>
</dbReference>
<dbReference type="Pfam" id="PF00425">
    <property type="entry name" value="Chorismate_bind"/>
    <property type="match status" value="1"/>
</dbReference>
<sequence length="317" mass="33571">MPATPRDPVDRAGTTGDTTGAGRGPADTVGRATALLGSWRPGGDRFLASPHRTLLGRGVRVVVPHDERPLAERVTATLASLAEDPDGGPALVMGAVPFDTDRPAALAVPAELESAPPLAGDPLIALPAEHPTVEGRWRVRPVPEPARYTAAVAEAVRRMRAGDLRKVVLARTLELEADRAPDLPAVLSRLARRDPTGHTFALPTAPGRSLLGASPELLLSRTGDRVVANPLAGSTPRGPDLAEDVRRAARLLDSPKDLHEHAVVVADIRAALEPWCEELEIPERPGLVRTAGMWHLSTTVTGTLRDPRPTSLELAEA</sequence>
<feature type="region of interest" description="Disordered" evidence="1">
    <location>
        <begin position="1"/>
        <end position="29"/>
    </location>
</feature>
<evidence type="ECO:0000256" key="1">
    <source>
        <dbReference type="SAM" id="MobiDB-lite"/>
    </source>
</evidence>
<protein>
    <submittedName>
        <fullName evidence="3">Isochorismate synthase</fullName>
        <ecNumber evidence="3">5.4.4.2</ecNumber>
    </submittedName>
</protein>
<organism evidence="3">
    <name type="scientific">Streptomyces alkaliphilus</name>
    <dbReference type="NCBI Taxonomy" id="1472722"/>
    <lineage>
        <taxon>Bacteria</taxon>
        <taxon>Bacillati</taxon>
        <taxon>Actinomycetota</taxon>
        <taxon>Actinomycetes</taxon>
        <taxon>Kitasatosporales</taxon>
        <taxon>Streptomycetaceae</taxon>
        <taxon>Streptomyces</taxon>
    </lineage>
</organism>
<dbReference type="GO" id="GO:0009697">
    <property type="term" value="P:salicylic acid biosynthetic process"/>
    <property type="evidence" value="ECO:0007669"/>
    <property type="project" value="TreeGrafter"/>
</dbReference>
<dbReference type="PANTHER" id="PTHR42839">
    <property type="entry name" value="ISOCHORISMATE SYNTHASE ENTC"/>
    <property type="match status" value="1"/>
</dbReference>
<comment type="caution">
    <text evidence="3">The sequence shown here is derived from an EMBL/GenBank/DDBJ whole genome shotgun (WGS) entry which is preliminary data.</text>
</comment>
<dbReference type="GO" id="GO:0008909">
    <property type="term" value="F:isochorismate synthase activity"/>
    <property type="evidence" value="ECO:0007669"/>
    <property type="project" value="UniProtKB-EC"/>
</dbReference>
<dbReference type="EC" id="5.4.4.2" evidence="3"/>
<dbReference type="InterPro" id="IPR015890">
    <property type="entry name" value="Chorismate_C"/>
</dbReference>
<keyword evidence="3" id="KW-0413">Isomerase</keyword>
<feature type="non-terminal residue" evidence="3">
    <location>
        <position position="317"/>
    </location>
</feature>
<dbReference type="Gene3D" id="3.60.120.10">
    <property type="entry name" value="Anthranilate synthase"/>
    <property type="match status" value="1"/>
</dbReference>
<feature type="compositionally biased region" description="Low complexity" evidence="1">
    <location>
        <begin position="11"/>
        <end position="28"/>
    </location>
</feature>
<name>A0A646IH01_9ACTN</name>
<dbReference type="InterPro" id="IPR005801">
    <property type="entry name" value="ADC_synthase"/>
</dbReference>
<proteinExistence type="predicted"/>
<dbReference type="AlphaFoldDB" id="A0A646IH01"/>
<feature type="domain" description="Chorismate-utilising enzyme C-terminal" evidence="2">
    <location>
        <begin position="146"/>
        <end position="315"/>
    </location>
</feature>
<dbReference type="PANTHER" id="PTHR42839:SF2">
    <property type="entry name" value="ISOCHORISMATE SYNTHASE ENTC"/>
    <property type="match status" value="1"/>
</dbReference>
<evidence type="ECO:0000259" key="2">
    <source>
        <dbReference type="Pfam" id="PF00425"/>
    </source>
</evidence>
<accession>A0A646IH01</accession>
<gene>
    <name evidence="3" type="ORF">FNX48_024325</name>
</gene>
<dbReference type="SUPFAM" id="SSF56322">
    <property type="entry name" value="ADC synthase"/>
    <property type="match status" value="1"/>
</dbReference>
<dbReference type="Proteomes" id="UP000315516">
    <property type="component" value="Unassembled WGS sequence"/>
</dbReference>
<reference evidence="3" key="1">
    <citation type="submission" date="2019-10" db="EMBL/GenBank/DDBJ databases">
        <title>Streptomyces sp. nov., a novel actinobacterium isolated from alkaline environment.</title>
        <authorList>
            <person name="Golinska P."/>
        </authorList>
    </citation>
    <scope>NUCLEOTIDE SEQUENCE</scope>
    <source>
        <strain evidence="3">IF17</strain>
    </source>
</reference>